<name>A0A653BLD2_CALMS</name>
<dbReference type="SUPFAM" id="SSF52980">
    <property type="entry name" value="Restriction endonuclease-like"/>
    <property type="match status" value="1"/>
</dbReference>
<proteinExistence type="predicted"/>
<dbReference type="InterPro" id="IPR036322">
    <property type="entry name" value="WD40_repeat_dom_sf"/>
</dbReference>
<evidence type="ECO:0000256" key="2">
    <source>
        <dbReference type="SAM" id="MobiDB-lite"/>
    </source>
</evidence>
<dbReference type="InterPro" id="IPR011335">
    <property type="entry name" value="Restrct_endonuc-II-like"/>
</dbReference>
<keyword evidence="1" id="KW-0853">WD repeat</keyword>
<evidence type="ECO:0000313" key="4">
    <source>
        <dbReference type="EMBL" id="VEN36407.1"/>
    </source>
</evidence>
<keyword evidence="5" id="KW-1185">Reference proteome</keyword>
<dbReference type="PANTHER" id="PTHR39953:SF1">
    <property type="entry name" value="RE54151P"/>
    <property type="match status" value="1"/>
</dbReference>
<dbReference type="PROSITE" id="PS50294">
    <property type="entry name" value="WD_REPEATS_REGION"/>
    <property type="match status" value="1"/>
</dbReference>
<dbReference type="SUPFAM" id="SSF50978">
    <property type="entry name" value="WD40 repeat-like"/>
    <property type="match status" value="1"/>
</dbReference>
<dbReference type="PROSITE" id="PS50082">
    <property type="entry name" value="WD_REPEATS_2"/>
    <property type="match status" value="1"/>
</dbReference>
<feature type="region of interest" description="Disordered" evidence="2">
    <location>
        <begin position="1"/>
        <end position="39"/>
    </location>
</feature>
<reference evidence="4 5" key="1">
    <citation type="submission" date="2019-01" db="EMBL/GenBank/DDBJ databases">
        <authorList>
            <person name="Sayadi A."/>
        </authorList>
    </citation>
    <scope>NUCLEOTIDE SEQUENCE [LARGE SCALE GENOMIC DNA]</scope>
</reference>
<dbReference type="Pfam" id="PF00400">
    <property type="entry name" value="WD40"/>
    <property type="match status" value="2"/>
</dbReference>
<feature type="compositionally biased region" description="Low complexity" evidence="2">
    <location>
        <begin position="23"/>
        <end position="37"/>
    </location>
</feature>
<dbReference type="InterPro" id="IPR019080">
    <property type="entry name" value="YqaJ_viral_recombinase"/>
</dbReference>
<feature type="domain" description="YqaJ viral recombinase" evidence="3">
    <location>
        <begin position="369"/>
        <end position="493"/>
    </location>
</feature>
<dbReference type="InterPro" id="IPR001680">
    <property type="entry name" value="WD40_rpt"/>
</dbReference>
<dbReference type="PANTHER" id="PTHR39953">
    <property type="entry name" value="RE54151P"/>
    <property type="match status" value="1"/>
</dbReference>
<dbReference type="Gene3D" id="2.130.10.10">
    <property type="entry name" value="YVTN repeat-like/Quinoprotein amine dehydrogenase"/>
    <property type="match status" value="1"/>
</dbReference>
<dbReference type="Proteomes" id="UP000410492">
    <property type="component" value="Unassembled WGS sequence"/>
</dbReference>
<dbReference type="AlphaFoldDB" id="A0A653BLD2"/>
<dbReference type="CDD" id="cd22343">
    <property type="entry name" value="PDDEXK_lambda_exonuclease-like"/>
    <property type="match status" value="1"/>
</dbReference>
<gene>
    <name evidence="4" type="ORF">CALMAC_LOCUS2037</name>
</gene>
<dbReference type="InterPro" id="IPR011604">
    <property type="entry name" value="PDDEXK-like_dom_sf"/>
</dbReference>
<dbReference type="SMART" id="SM00320">
    <property type="entry name" value="WD40"/>
    <property type="match status" value="2"/>
</dbReference>
<evidence type="ECO:0000259" key="3">
    <source>
        <dbReference type="Pfam" id="PF09588"/>
    </source>
</evidence>
<organism evidence="4 5">
    <name type="scientific">Callosobruchus maculatus</name>
    <name type="common">Southern cowpea weevil</name>
    <name type="synonym">Pulse bruchid</name>
    <dbReference type="NCBI Taxonomy" id="64391"/>
    <lineage>
        <taxon>Eukaryota</taxon>
        <taxon>Metazoa</taxon>
        <taxon>Ecdysozoa</taxon>
        <taxon>Arthropoda</taxon>
        <taxon>Hexapoda</taxon>
        <taxon>Insecta</taxon>
        <taxon>Pterygota</taxon>
        <taxon>Neoptera</taxon>
        <taxon>Endopterygota</taxon>
        <taxon>Coleoptera</taxon>
        <taxon>Polyphaga</taxon>
        <taxon>Cucujiformia</taxon>
        <taxon>Chrysomeloidea</taxon>
        <taxon>Chrysomelidae</taxon>
        <taxon>Bruchinae</taxon>
        <taxon>Bruchini</taxon>
        <taxon>Callosobruchus</taxon>
    </lineage>
</organism>
<dbReference type="OrthoDB" id="6774613at2759"/>
<dbReference type="Pfam" id="PF09588">
    <property type="entry name" value="YqaJ"/>
    <property type="match status" value="1"/>
</dbReference>
<feature type="repeat" description="WD" evidence="1">
    <location>
        <begin position="50"/>
        <end position="91"/>
    </location>
</feature>
<dbReference type="Gene3D" id="3.90.320.10">
    <property type="match status" value="1"/>
</dbReference>
<sequence>MMPLGGAPPVHGSGGMPQSNIQSSSSLTPTGTSSKSSGNLKPNYTLKFTLAGHTKAVSSVKFSPNGEWLASSSADKLIKVWGAYDGKFEKTISGHKLGISDVAWSSDSRLLVKIDMTESGFVKAQSDNLPKMDAFMVAAFFANSPLYTSAEIRGIKADSAGRENYGDAALGYVQLKREGHLCTVKAKICPEHKVRNKDYLVTLVVNEQSETVEDVSCNDCPASLGGCKHAIAVLMWVHRRSEEPAATEIQCYWRKPTLSKIGTELKYITLESFGKAPQQQLPHPSNGSFLQKFVEIGKERNINSEILRFFANEDSSLAKLGIHQLLLKYVSQGGSSAEDFFIYCNTVMTDALCREACQATVEQSQNTLWHQLRYGRITASRIYEASRCKKSDGVLVEHIVGSMKIKETKAMLRGKFLEKKVISVVEKKNNLKLQFVGLLLSSKFPFAGASPDAISDEYVVEVKCPTTPKTKEPYIKDGMISNKYKAQLQLQMYFFKKLKGVFCVADPSFEINNEVEVTFIDYDEDYVMTLLEAAKLFWITNIFPVLKNSLTD</sequence>
<dbReference type="GO" id="GO:0006281">
    <property type="term" value="P:DNA repair"/>
    <property type="evidence" value="ECO:0007669"/>
    <property type="project" value="UniProtKB-ARBA"/>
</dbReference>
<protein>
    <recommendedName>
        <fullName evidence="3">YqaJ viral recombinase domain-containing protein</fullName>
    </recommendedName>
</protein>
<accession>A0A653BLD2</accession>
<dbReference type="InterPro" id="IPR015943">
    <property type="entry name" value="WD40/YVTN_repeat-like_dom_sf"/>
</dbReference>
<evidence type="ECO:0000313" key="5">
    <source>
        <dbReference type="Proteomes" id="UP000410492"/>
    </source>
</evidence>
<evidence type="ECO:0000256" key="1">
    <source>
        <dbReference type="PROSITE-ProRule" id="PRU00221"/>
    </source>
</evidence>
<dbReference type="EMBL" id="CAACVG010002390">
    <property type="protein sequence ID" value="VEN36407.1"/>
    <property type="molecule type" value="Genomic_DNA"/>
</dbReference>